<dbReference type="EMBL" id="UINC01006083">
    <property type="protein sequence ID" value="SVA25363.1"/>
    <property type="molecule type" value="Genomic_DNA"/>
</dbReference>
<evidence type="ECO:0008006" key="3">
    <source>
        <dbReference type="Google" id="ProtNLM"/>
    </source>
</evidence>
<dbReference type="InterPro" id="IPR013785">
    <property type="entry name" value="Aldolase_TIM"/>
</dbReference>
<dbReference type="SMART" id="SM01130">
    <property type="entry name" value="DHDPS"/>
    <property type="match status" value="1"/>
</dbReference>
<dbReference type="GO" id="GO:0008840">
    <property type="term" value="F:4-hydroxy-tetrahydrodipicolinate synthase activity"/>
    <property type="evidence" value="ECO:0007669"/>
    <property type="project" value="TreeGrafter"/>
</dbReference>
<dbReference type="PIRSF" id="PIRSF001365">
    <property type="entry name" value="DHDPS"/>
    <property type="match status" value="1"/>
</dbReference>
<dbReference type="SUPFAM" id="SSF51569">
    <property type="entry name" value="Aldolase"/>
    <property type="match status" value="1"/>
</dbReference>
<dbReference type="PANTHER" id="PTHR12128">
    <property type="entry name" value="DIHYDRODIPICOLINATE SYNTHASE"/>
    <property type="match status" value="1"/>
</dbReference>
<dbReference type="Pfam" id="PF00701">
    <property type="entry name" value="DHDPS"/>
    <property type="match status" value="1"/>
</dbReference>
<dbReference type="AlphaFoldDB" id="A0A381UFD3"/>
<dbReference type="Gene3D" id="3.20.20.70">
    <property type="entry name" value="Aldolase class I"/>
    <property type="match status" value="1"/>
</dbReference>
<dbReference type="InterPro" id="IPR002220">
    <property type="entry name" value="DapA-like"/>
</dbReference>
<gene>
    <name evidence="2" type="ORF">METZ01_LOCUS78217</name>
</gene>
<reference evidence="2" key="1">
    <citation type="submission" date="2018-05" db="EMBL/GenBank/DDBJ databases">
        <authorList>
            <person name="Lanie J.A."/>
            <person name="Ng W.-L."/>
            <person name="Kazmierczak K.M."/>
            <person name="Andrzejewski T.M."/>
            <person name="Davidsen T.M."/>
            <person name="Wayne K.J."/>
            <person name="Tettelin H."/>
            <person name="Glass J.I."/>
            <person name="Rusch D."/>
            <person name="Podicherti R."/>
            <person name="Tsui H.-C.T."/>
            <person name="Winkler M.E."/>
        </authorList>
    </citation>
    <scope>NUCLEOTIDE SEQUENCE</scope>
</reference>
<evidence type="ECO:0000256" key="1">
    <source>
        <dbReference type="ARBA" id="ARBA00023239"/>
    </source>
</evidence>
<dbReference type="PANTHER" id="PTHR12128:SF66">
    <property type="entry name" value="4-HYDROXY-2-OXOGLUTARATE ALDOLASE, MITOCHONDRIAL"/>
    <property type="match status" value="1"/>
</dbReference>
<protein>
    <recommendedName>
        <fullName evidence="3">Dihydrodipicolinate synthase family protein</fullName>
    </recommendedName>
</protein>
<sequence length="274" mass="30387">MTKNSTTQYRGIYGIPATPFNEDETLDVRSLESVLNFSVENGCHGIVMPVMASEYQSLTDEERKTIFEITARVVDSRKPTVAGVTGVSNIHSIELARHAQELGFDSVIAMPPHNIKPSTEEVQTFFEQLSDALEIPIWIQNHSAGAPLTAIQLVELCQNIENVSYVKEETVFAGQLTTSLFKQDGDAVKGVMGGMGCKFLITEYNRGMCGNMPASHYGDIHSIIWNLLEQGDEASAREIHTRMAPLNNFESLYGIRAFKEVLYRRGVIASPTIR</sequence>
<dbReference type="CDD" id="cd00408">
    <property type="entry name" value="DHDPS-like"/>
    <property type="match status" value="1"/>
</dbReference>
<keyword evidence="1" id="KW-0456">Lyase</keyword>
<name>A0A381UFD3_9ZZZZ</name>
<accession>A0A381UFD3</accession>
<organism evidence="2">
    <name type="scientific">marine metagenome</name>
    <dbReference type="NCBI Taxonomy" id="408172"/>
    <lineage>
        <taxon>unclassified sequences</taxon>
        <taxon>metagenomes</taxon>
        <taxon>ecological metagenomes</taxon>
    </lineage>
</organism>
<proteinExistence type="predicted"/>
<feature type="non-terminal residue" evidence="2">
    <location>
        <position position="274"/>
    </location>
</feature>
<evidence type="ECO:0000313" key="2">
    <source>
        <dbReference type="EMBL" id="SVA25363.1"/>
    </source>
</evidence>
<dbReference type="GO" id="GO:0005829">
    <property type="term" value="C:cytosol"/>
    <property type="evidence" value="ECO:0007669"/>
    <property type="project" value="TreeGrafter"/>
</dbReference>